<dbReference type="AlphaFoldDB" id="A0A512MGG6"/>
<evidence type="ECO:0000313" key="5">
    <source>
        <dbReference type="Proteomes" id="UP000321577"/>
    </source>
</evidence>
<evidence type="ECO:0000256" key="1">
    <source>
        <dbReference type="SAM" id="MobiDB-lite"/>
    </source>
</evidence>
<protein>
    <recommendedName>
        <fullName evidence="3">ThuA-like domain-containing protein</fullName>
    </recommendedName>
</protein>
<feature type="chain" id="PRO_5021815326" description="ThuA-like domain-containing protein" evidence="2">
    <location>
        <begin position="29"/>
        <end position="315"/>
    </location>
</feature>
<feature type="region of interest" description="Disordered" evidence="1">
    <location>
        <begin position="294"/>
        <end position="315"/>
    </location>
</feature>
<dbReference type="Proteomes" id="UP000321577">
    <property type="component" value="Unassembled WGS sequence"/>
</dbReference>
<sequence>MLILNSSNLMKRLLSLLVVVSLAGSAFSADKKSIVMIAGKPSHGPGQHEHNAGIQLLKKCLEQGAADQVEIKYHLNGEWPSQEELSKADTVVIYSDGGGGHPALQGDRLAQLDKEMKRGCGFLTLHYAVEPTIEKGNKEFIDWMGGAFEINWSVNPHWDANFKELPKHPISNGVKPFATNDEWYFYMRFRKGMEGVTPILSDVAPESTMSRADGHHSGNPAVRESVKNKEKQHVAWASENAGGGRGFGFTGGHFHKGWANNEQRKLVLNAILWTAKVDVPAEGVASTVTDADMTANLDPKPGQGLPEKVKKLLGK</sequence>
<accession>A0A512MGG6</accession>
<dbReference type="Pfam" id="PF06283">
    <property type="entry name" value="ThuA"/>
    <property type="match status" value="1"/>
</dbReference>
<dbReference type="EMBL" id="BKAG01000060">
    <property type="protein sequence ID" value="GEP45825.1"/>
    <property type="molecule type" value="Genomic_DNA"/>
</dbReference>
<proteinExistence type="predicted"/>
<evidence type="ECO:0000259" key="3">
    <source>
        <dbReference type="Pfam" id="PF06283"/>
    </source>
</evidence>
<name>A0A512MGG6_9BACT</name>
<evidence type="ECO:0000313" key="4">
    <source>
        <dbReference type="EMBL" id="GEP45825.1"/>
    </source>
</evidence>
<organism evidence="4 5">
    <name type="scientific">Brevifollis gellanilyticus</name>
    <dbReference type="NCBI Taxonomy" id="748831"/>
    <lineage>
        <taxon>Bacteria</taxon>
        <taxon>Pseudomonadati</taxon>
        <taxon>Verrucomicrobiota</taxon>
        <taxon>Verrucomicrobiia</taxon>
        <taxon>Verrucomicrobiales</taxon>
        <taxon>Verrucomicrobiaceae</taxon>
    </lineage>
</organism>
<evidence type="ECO:0000256" key="2">
    <source>
        <dbReference type="SAM" id="SignalP"/>
    </source>
</evidence>
<dbReference type="Gene3D" id="3.40.50.880">
    <property type="match status" value="1"/>
</dbReference>
<feature type="signal peptide" evidence="2">
    <location>
        <begin position="1"/>
        <end position="28"/>
    </location>
</feature>
<reference evidence="4 5" key="1">
    <citation type="submission" date="2019-07" db="EMBL/GenBank/DDBJ databases">
        <title>Whole genome shotgun sequence of Brevifollis gellanilyticus NBRC 108608.</title>
        <authorList>
            <person name="Hosoyama A."/>
            <person name="Uohara A."/>
            <person name="Ohji S."/>
            <person name="Ichikawa N."/>
        </authorList>
    </citation>
    <scope>NUCLEOTIDE SEQUENCE [LARGE SCALE GENOMIC DNA]</scope>
    <source>
        <strain evidence="4 5">NBRC 108608</strain>
    </source>
</reference>
<dbReference type="InterPro" id="IPR029010">
    <property type="entry name" value="ThuA-like"/>
</dbReference>
<keyword evidence="2" id="KW-0732">Signal</keyword>
<comment type="caution">
    <text evidence="4">The sequence shown here is derived from an EMBL/GenBank/DDBJ whole genome shotgun (WGS) entry which is preliminary data.</text>
</comment>
<gene>
    <name evidence="4" type="ORF">BGE01nite_51160</name>
</gene>
<keyword evidence="5" id="KW-1185">Reference proteome</keyword>
<dbReference type="SUPFAM" id="SSF52317">
    <property type="entry name" value="Class I glutamine amidotransferase-like"/>
    <property type="match status" value="1"/>
</dbReference>
<dbReference type="InterPro" id="IPR029062">
    <property type="entry name" value="Class_I_gatase-like"/>
</dbReference>
<feature type="domain" description="ThuA-like" evidence="3">
    <location>
        <begin position="47"/>
        <end position="274"/>
    </location>
</feature>